<dbReference type="InterPro" id="IPR018456">
    <property type="entry name" value="PTR2_symporter_CS"/>
</dbReference>
<evidence type="ECO:0000256" key="4">
    <source>
        <dbReference type="ARBA" id="ARBA00022692"/>
    </source>
</evidence>
<feature type="transmembrane region" description="Helical" evidence="9">
    <location>
        <begin position="529"/>
        <end position="551"/>
    </location>
</feature>
<evidence type="ECO:0008006" key="12">
    <source>
        <dbReference type="Google" id="ProtNLM"/>
    </source>
</evidence>
<comment type="caution">
    <text evidence="10">The sequence shown here is derived from an EMBL/GenBank/DDBJ whole genome shotgun (WGS) entry which is preliminary data.</text>
</comment>
<dbReference type="EMBL" id="JAGHQM010000157">
    <property type="protein sequence ID" value="KAH0564948.1"/>
    <property type="molecule type" value="Genomic_DNA"/>
</dbReference>
<evidence type="ECO:0000256" key="8">
    <source>
        <dbReference type="SAM" id="MobiDB-lite"/>
    </source>
</evidence>
<evidence type="ECO:0000256" key="5">
    <source>
        <dbReference type="ARBA" id="ARBA00022989"/>
    </source>
</evidence>
<feature type="transmembrane region" description="Helical" evidence="9">
    <location>
        <begin position="260"/>
        <end position="279"/>
    </location>
</feature>
<comment type="similarity">
    <text evidence="2 7">Belongs to the major facilitator superfamily. Proton-dependent oligopeptide transporter (POT/PTR) (TC 2.A.17) family.</text>
</comment>
<evidence type="ECO:0000313" key="10">
    <source>
        <dbReference type="EMBL" id="KAH0564948.1"/>
    </source>
</evidence>
<dbReference type="AlphaFoldDB" id="A0A9P8RSW1"/>
<keyword evidence="4 7" id="KW-0812">Transmembrane</keyword>
<feature type="transmembrane region" description="Helical" evidence="9">
    <location>
        <begin position="173"/>
        <end position="192"/>
    </location>
</feature>
<dbReference type="Pfam" id="PF00854">
    <property type="entry name" value="PTR2"/>
    <property type="match status" value="1"/>
</dbReference>
<feature type="transmembrane region" description="Helical" evidence="9">
    <location>
        <begin position="471"/>
        <end position="491"/>
    </location>
</feature>
<feature type="transmembrane region" description="Helical" evidence="9">
    <location>
        <begin position="340"/>
        <end position="360"/>
    </location>
</feature>
<feature type="transmembrane region" description="Helical" evidence="9">
    <location>
        <begin position="503"/>
        <end position="523"/>
    </location>
</feature>
<keyword evidence="11" id="KW-1185">Reference proteome</keyword>
<keyword evidence="3 7" id="KW-0813">Transport</keyword>
<protein>
    <recommendedName>
        <fullName evidence="12">Peptide transporter PTR2-A</fullName>
    </recommendedName>
</protein>
<proteinExistence type="inferred from homology"/>
<organism evidence="10 11">
    <name type="scientific">Trichoglossum hirsutum</name>
    <dbReference type="NCBI Taxonomy" id="265104"/>
    <lineage>
        <taxon>Eukaryota</taxon>
        <taxon>Fungi</taxon>
        <taxon>Dikarya</taxon>
        <taxon>Ascomycota</taxon>
        <taxon>Pezizomycotina</taxon>
        <taxon>Geoglossomycetes</taxon>
        <taxon>Geoglossales</taxon>
        <taxon>Geoglossaceae</taxon>
        <taxon>Trichoglossum</taxon>
    </lineage>
</organism>
<keyword evidence="5 9" id="KW-1133">Transmembrane helix</keyword>
<evidence type="ECO:0000256" key="1">
    <source>
        <dbReference type="ARBA" id="ARBA00004141"/>
    </source>
</evidence>
<evidence type="ECO:0000313" key="11">
    <source>
        <dbReference type="Proteomes" id="UP000750711"/>
    </source>
</evidence>
<feature type="non-terminal residue" evidence="10">
    <location>
        <position position="576"/>
    </location>
</feature>
<dbReference type="InterPro" id="IPR036259">
    <property type="entry name" value="MFS_trans_sf"/>
</dbReference>
<dbReference type="PROSITE" id="PS01022">
    <property type="entry name" value="PTR2_1"/>
    <property type="match status" value="1"/>
</dbReference>
<comment type="subcellular location">
    <subcellularLocation>
        <location evidence="1 7">Membrane</location>
        <topology evidence="1 7">Multi-pass membrane protein</topology>
    </subcellularLocation>
</comment>
<reference evidence="10" key="1">
    <citation type="submission" date="2021-03" db="EMBL/GenBank/DDBJ databases">
        <title>Comparative genomics and phylogenomic investigation of the class Geoglossomycetes provide insights into ecological specialization and systematics.</title>
        <authorList>
            <person name="Melie T."/>
            <person name="Pirro S."/>
            <person name="Miller A.N."/>
            <person name="Quandt A."/>
        </authorList>
    </citation>
    <scope>NUCLEOTIDE SEQUENCE</scope>
    <source>
        <strain evidence="10">CAQ_001_2017</strain>
    </source>
</reference>
<dbReference type="Gene3D" id="1.20.1250.20">
    <property type="entry name" value="MFS general substrate transporter like domains"/>
    <property type="match status" value="1"/>
</dbReference>
<feature type="region of interest" description="Disordered" evidence="8">
    <location>
        <begin position="1"/>
        <end position="56"/>
    </location>
</feature>
<dbReference type="Proteomes" id="UP000750711">
    <property type="component" value="Unassembled WGS sequence"/>
</dbReference>
<feature type="transmembrane region" description="Helical" evidence="9">
    <location>
        <begin position="146"/>
        <end position="167"/>
    </location>
</feature>
<dbReference type="PANTHER" id="PTHR11654">
    <property type="entry name" value="OLIGOPEPTIDE TRANSPORTER-RELATED"/>
    <property type="match status" value="1"/>
</dbReference>
<dbReference type="GO" id="GO:0071916">
    <property type="term" value="F:dipeptide transmembrane transporter activity"/>
    <property type="evidence" value="ECO:0007669"/>
    <property type="project" value="UniProtKB-ARBA"/>
</dbReference>
<dbReference type="GO" id="GO:0005886">
    <property type="term" value="C:plasma membrane"/>
    <property type="evidence" value="ECO:0007669"/>
    <property type="project" value="UniProtKB-ARBA"/>
</dbReference>
<sequence length="576" mass="63565">MAEREGLAAELHATEVAPKKEDHNDMSGGDIDSLPSYAPDQESTTSDGEEPTDEERHALRHVPDKLPWSAWLVAVVELCERFAFYGLSGPFQNYIQNGRHGAVPGALGRGQIGATGLNNFFQFWCYVTPIIGAIVADQYLGKYNTIVYFAMIYIIGLFVLFVTSLPVSLEHGAGLGGLIAAMIIIGLGTGGIKSNVSPLIAEQYRGTKQTIRTLKSGERVIVDPGATVQRLYMIFYLCINLGSLSAIATTELELHIDFWAAYLLPTVMFMVGFLVLIVGRKYYVVRPPKGSIVIHAFKAMWIGLINKGNMDAAKPSYQQEYGGSHKTPWNDQFIEEIKRALVACRVFAFFPIYWVVYSQMLNNFISQGGTMQLHGIPNDIMQNIDPLTIIIFIPIFDRIIYPLLRKMGIPFKPITRITFGFLTGSLAMAYAAIVQHLIYNAPPCYDAPLACDASNDGTEPNHIHVAVQTPAYLLIGISEIFASITGLEYAFTKAPPSMKSFVMSMFLLTTAFGSALGIALSPTAKDPKLVWMFTGLAIVAATAGIVFWLFFRRYNKTEEEMNELESKGEAARPVTE</sequence>
<feature type="transmembrane region" description="Helical" evidence="9">
    <location>
        <begin position="231"/>
        <end position="248"/>
    </location>
</feature>
<gene>
    <name evidence="10" type="ORF">GP486_001668</name>
</gene>
<feature type="transmembrane region" description="Helical" evidence="9">
    <location>
        <begin position="417"/>
        <end position="439"/>
    </location>
</feature>
<evidence type="ECO:0000256" key="7">
    <source>
        <dbReference type="RuleBase" id="RU003755"/>
    </source>
</evidence>
<evidence type="ECO:0000256" key="6">
    <source>
        <dbReference type="ARBA" id="ARBA00023136"/>
    </source>
</evidence>
<evidence type="ECO:0000256" key="3">
    <source>
        <dbReference type="ARBA" id="ARBA00022448"/>
    </source>
</evidence>
<dbReference type="SUPFAM" id="SSF103473">
    <property type="entry name" value="MFS general substrate transporter"/>
    <property type="match status" value="1"/>
</dbReference>
<dbReference type="PROSITE" id="PS01023">
    <property type="entry name" value="PTR2_2"/>
    <property type="match status" value="1"/>
</dbReference>
<evidence type="ECO:0000256" key="9">
    <source>
        <dbReference type="SAM" id="Phobius"/>
    </source>
</evidence>
<evidence type="ECO:0000256" key="2">
    <source>
        <dbReference type="ARBA" id="ARBA00005982"/>
    </source>
</evidence>
<dbReference type="FunFam" id="1.20.1250.20:FF:000085">
    <property type="entry name" value="MFS peptide transporter Ptr2"/>
    <property type="match status" value="1"/>
</dbReference>
<accession>A0A9P8RSW1</accession>
<keyword evidence="6 9" id="KW-0472">Membrane</keyword>
<dbReference type="InterPro" id="IPR000109">
    <property type="entry name" value="POT_fam"/>
</dbReference>
<name>A0A9P8RSW1_9PEZI</name>